<evidence type="ECO:0008006" key="4">
    <source>
        <dbReference type="Google" id="ProtNLM"/>
    </source>
</evidence>
<feature type="chain" id="PRO_5046541273" description="DUF4377 domain-containing protein" evidence="1">
    <location>
        <begin position="26"/>
        <end position="262"/>
    </location>
</feature>
<comment type="caution">
    <text evidence="2">The sequence shown here is derived from an EMBL/GenBank/DDBJ whole genome shotgun (WGS) entry which is preliminary data.</text>
</comment>
<dbReference type="RefSeq" id="WP_187255538.1">
    <property type="nucleotide sequence ID" value="NZ_JBHULF010000006.1"/>
</dbReference>
<proteinExistence type="predicted"/>
<keyword evidence="3" id="KW-1185">Reference proteome</keyword>
<name>A0ABR7M5G3_9BACT</name>
<sequence>MKKSLRLLFTILGTGLLFSCGKESANPEMESPEDYFNLQPGKYIIYQLDSIVKVPFNDTAFTTNSYQAKDVVDAAITDNMGRPSWRVFRYLRPLNSTSESDWQSIDTYMITPTRNVVEVVENNLRFQKLILPINENTVWKGNTYINTTPGGPLDHYDAWEYSYQQIGSSFTPFDTPVDSTITILQTDEGLGVVDEKPLSVDQDAFRVYSIEVYAKNVGLIYKYFNYWDFQARTVNSNGNPVPPHPYGNRTGGGIRLRMISHN</sequence>
<accession>A0ABR7M5G3</accession>
<evidence type="ECO:0000313" key="2">
    <source>
        <dbReference type="EMBL" id="MBC6490217.1"/>
    </source>
</evidence>
<gene>
    <name evidence="2" type="ORF">BC349_04530</name>
</gene>
<keyword evidence="1" id="KW-0732">Signal</keyword>
<reference evidence="2 3" key="1">
    <citation type="submission" date="2016-07" db="EMBL/GenBank/DDBJ databases">
        <title>Genome analysis of Flavihumibacter stibioxidans YS-17.</title>
        <authorList>
            <person name="Shi K."/>
            <person name="Han Y."/>
            <person name="Wang G."/>
        </authorList>
    </citation>
    <scope>NUCLEOTIDE SEQUENCE [LARGE SCALE GENOMIC DNA]</scope>
    <source>
        <strain evidence="2 3">YS-17</strain>
    </source>
</reference>
<protein>
    <recommendedName>
        <fullName evidence="4">DUF4377 domain-containing protein</fullName>
    </recommendedName>
</protein>
<dbReference type="Proteomes" id="UP000765802">
    <property type="component" value="Unassembled WGS sequence"/>
</dbReference>
<evidence type="ECO:0000256" key="1">
    <source>
        <dbReference type="SAM" id="SignalP"/>
    </source>
</evidence>
<evidence type="ECO:0000313" key="3">
    <source>
        <dbReference type="Proteomes" id="UP000765802"/>
    </source>
</evidence>
<feature type="signal peptide" evidence="1">
    <location>
        <begin position="1"/>
        <end position="25"/>
    </location>
</feature>
<dbReference type="PROSITE" id="PS51257">
    <property type="entry name" value="PROKAR_LIPOPROTEIN"/>
    <property type="match status" value="1"/>
</dbReference>
<dbReference type="EMBL" id="MBUA01000001">
    <property type="protein sequence ID" value="MBC6490217.1"/>
    <property type="molecule type" value="Genomic_DNA"/>
</dbReference>
<organism evidence="2 3">
    <name type="scientific">Flavihumibacter stibioxidans</name>
    <dbReference type="NCBI Taxonomy" id="1834163"/>
    <lineage>
        <taxon>Bacteria</taxon>
        <taxon>Pseudomonadati</taxon>
        <taxon>Bacteroidota</taxon>
        <taxon>Chitinophagia</taxon>
        <taxon>Chitinophagales</taxon>
        <taxon>Chitinophagaceae</taxon>
        <taxon>Flavihumibacter</taxon>
    </lineage>
</organism>